<dbReference type="InterPro" id="IPR024079">
    <property type="entry name" value="MetalloPept_cat_dom_sf"/>
</dbReference>
<dbReference type="Gene3D" id="3.40.390.10">
    <property type="entry name" value="Collagenase (Catalytic Domain)"/>
    <property type="match status" value="1"/>
</dbReference>
<organism evidence="1 2">
    <name type="scientific">Phaeosphaeria nodorum (strain SN15 / ATCC MYA-4574 / FGSC 10173)</name>
    <name type="common">Glume blotch fungus</name>
    <name type="synonym">Parastagonospora nodorum</name>
    <dbReference type="NCBI Taxonomy" id="321614"/>
    <lineage>
        <taxon>Eukaryota</taxon>
        <taxon>Fungi</taxon>
        <taxon>Dikarya</taxon>
        <taxon>Ascomycota</taxon>
        <taxon>Pezizomycotina</taxon>
        <taxon>Dothideomycetes</taxon>
        <taxon>Pleosporomycetidae</taxon>
        <taxon>Pleosporales</taxon>
        <taxon>Pleosporineae</taxon>
        <taxon>Phaeosphaeriaceae</taxon>
        <taxon>Parastagonospora</taxon>
    </lineage>
</organism>
<sequence length="337" mass="37421">MYKTSELSELENKLHIFLFYRTEYFQVISMLSVSRLAYLVSVLAATARSSIIVMNCNQGTQSQDVDNAIKDVAEVARVAAAALVSGKINGKDDVFAAAYDPLMYPLDRPGLALTLGAVATLGSSTTLNVQIYCRENHIRYHKDDPKSYWEDRDYYSRANGKMMPIGVARNSKDKPGVKGSYTTLGYKANDAYDTSGMAHIFLHPRRLSPPAGTDRDLRRYPDIVKDGLDGKHNKIEDIKPLAQTLLHELIHAVGGLGPPDPVNKKRDMAIHDGPSGSPKVYGWAACNARRTRNEKNNDIADCITFLAQAIYLQIQGKDTFWTTGEIDPKTLRPKQNP</sequence>
<keyword evidence="2" id="KW-1185">Reference proteome</keyword>
<evidence type="ECO:0000313" key="2">
    <source>
        <dbReference type="Proteomes" id="UP000663193"/>
    </source>
</evidence>
<dbReference type="Proteomes" id="UP000663193">
    <property type="component" value="Chromosome 2"/>
</dbReference>
<proteinExistence type="predicted"/>
<gene>
    <name evidence="1" type="ORF">JI435_018750</name>
</gene>
<name>A0A7U2ERU9_PHANO</name>
<dbReference type="OrthoDB" id="4727969at2759"/>
<accession>A0A7U2ERU9</accession>
<evidence type="ECO:0000313" key="1">
    <source>
        <dbReference type="EMBL" id="QRC91652.1"/>
    </source>
</evidence>
<evidence type="ECO:0008006" key="3">
    <source>
        <dbReference type="Google" id="ProtNLM"/>
    </source>
</evidence>
<protein>
    <recommendedName>
        <fullName evidence="3">Lysine-specific metallo-endopeptidase domain-containing protein</fullName>
    </recommendedName>
</protein>
<reference evidence="2" key="1">
    <citation type="journal article" date="2021" name="BMC Genomics">
        <title>Chromosome-level genome assembly and manually-curated proteome of model necrotroph Parastagonospora nodorum Sn15 reveals a genome-wide trove of candidate effector homologs, and redundancy of virulence-related functions within an accessory chromosome.</title>
        <authorList>
            <person name="Bertazzoni S."/>
            <person name="Jones D.A.B."/>
            <person name="Phan H.T."/>
            <person name="Tan K.-C."/>
            <person name="Hane J.K."/>
        </authorList>
    </citation>
    <scope>NUCLEOTIDE SEQUENCE [LARGE SCALE GENOMIC DNA]</scope>
    <source>
        <strain evidence="2">SN15 / ATCC MYA-4574 / FGSC 10173)</strain>
    </source>
</reference>
<dbReference type="GO" id="GO:0008237">
    <property type="term" value="F:metallopeptidase activity"/>
    <property type="evidence" value="ECO:0007669"/>
    <property type="project" value="InterPro"/>
</dbReference>
<dbReference type="EMBL" id="CP069024">
    <property type="protein sequence ID" value="QRC91652.1"/>
    <property type="molecule type" value="Genomic_DNA"/>
</dbReference>
<dbReference type="VEuPathDB" id="FungiDB:JI435_018750"/>
<dbReference type="AlphaFoldDB" id="A0A7U2ERU9"/>